<protein>
    <submittedName>
        <fullName evidence="4">Glyoxylate/hydroxypyruvate reductase A</fullName>
    </submittedName>
</protein>
<reference evidence="4" key="1">
    <citation type="submission" date="2020-09" db="EMBL/GenBank/DDBJ databases">
        <title>A novel bacterium of genus Mangrovicoccus, isolated from South China Sea.</title>
        <authorList>
            <person name="Huang H."/>
            <person name="Mo K."/>
            <person name="Hu Y."/>
        </authorList>
    </citation>
    <scope>NUCLEOTIDE SEQUENCE</scope>
    <source>
        <strain evidence="4">HB182678</strain>
    </source>
</reference>
<comment type="caution">
    <text evidence="4">The sequence shown here is derived from an EMBL/GenBank/DDBJ whole genome shotgun (WGS) entry which is preliminary data.</text>
</comment>
<keyword evidence="5" id="KW-1185">Reference proteome</keyword>
<dbReference type="PANTHER" id="PTHR43333:SF1">
    <property type="entry name" value="D-ISOMER SPECIFIC 2-HYDROXYACID DEHYDROGENASE NAD-BINDING DOMAIN-CONTAINING PROTEIN"/>
    <property type="match status" value="1"/>
</dbReference>
<name>A0A8J6YX05_9RHOB</name>
<evidence type="ECO:0000313" key="4">
    <source>
        <dbReference type="EMBL" id="MBE3639157.1"/>
    </source>
</evidence>
<dbReference type="Gene3D" id="3.40.50.720">
    <property type="entry name" value="NAD(P)-binding Rossmann-like Domain"/>
    <property type="match status" value="2"/>
</dbReference>
<dbReference type="AlphaFoldDB" id="A0A8J6YX05"/>
<evidence type="ECO:0000259" key="3">
    <source>
        <dbReference type="Pfam" id="PF02826"/>
    </source>
</evidence>
<sequence>MTPNVFFTGGPEDWARYETPLRDALAAEGIAARVSPDCPDPAAVDYLVFLPGTVSDFTPFTRARAVLSLWAGVETITGNPTLTQPLARMVDDSLTEGMVEYVTGHVLRHHLGIDGFIGATRWEKAVPPLARDRRVTVLGLGELGSACATALAALRFDVAGWSRRPRRIAGITCLSGQEGLQQALERAEILVLLLPRTPETEDILNPQSIAALPPGAVVINPGRGALIDEAALLAALDDGHLGHATLDTFRTEPLPADHPFWQHPRVTVTPHIAAETRPETASRVIAANIRRAEAGAPLLYRVDRAAGY</sequence>
<dbReference type="RefSeq" id="WP_193183535.1">
    <property type="nucleotide sequence ID" value="NZ_JACVXA010000040.1"/>
</dbReference>
<keyword evidence="1" id="KW-0560">Oxidoreductase</keyword>
<dbReference type="InterPro" id="IPR036291">
    <property type="entry name" value="NAD(P)-bd_dom_sf"/>
</dbReference>
<dbReference type="CDD" id="cd12164">
    <property type="entry name" value="GDH_like_2"/>
    <property type="match status" value="1"/>
</dbReference>
<dbReference type="Pfam" id="PF02826">
    <property type="entry name" value="2-Hacid_dh_C"/>
    <property type="match status" value="1"/>
</dbReference>
<keyword evidence="2" id="KW-0520">NAD</keyword>
<dbReference type="PANTHER" id="PTHR43333">
    <property type="entry name" value="2-HACID_DH_C DOMAIN-CONTAINING PROTEIN"/>
    <property type="match status" value="1"/>
</dbReference>
<dbReference type="EMBL" id="JACVXA010000040">
    <property type="protein sequence ID" value="MBE3639157.1"/>
    <property type="molecule type" value="Genomic_DNA"/>
</dbReference>
<feature type="domain" description="D-isomer specific 2-hydroxyacid dehydrogenase NAD-binding" evidence="3">
    <location>
        <begin position="107"/>
        <end position="273"/>
    </location>
</feature>
<dbReference type="PROSITE" id="PS00671">
    <property type="entry name" value="D_2_HYDROXYACID_DH_3"/>
    <property type="match status" value="1"/>
</dbReference>
<dbReference type="SUPFAM" id="SSF51735">
    <property type="entry name" value="NAD(P)-binding Rossmann-fold domains"/>
    <property type="match status" value="1"/>
</dbReference>
<organism evidence="4 5">
    <name type="scientific">Mangrovicoccus algicola</name>
    <dbReference type="NCBI Taxonomy" id="2771008"/>
    <lineage>
        <taxon>Bacteria</taxon>
        <taxon>Pseudomonadati</taxon>
        <taxon>Pseudomonadota</taxon>
        <taxon>Alphaproteobacteria</taxon>
        <taxon>Rhodobacterales</taxon>
        <taxon>Paracoccaceae</taxon>
        <taxon>Mangrovicoccus</taxon>
    </lineage>
</organism>
<dbReference type="InterPro" id="IPR029753">
    <property type="entry name" value="D-isomer_DH_CS"/>
</dbReference>
<dbReference type="GO" id="GO:0016616">
    <property type="term" value="F:oxidoreductase activity, acting on the CH-OH group of donors, NAD or NADP as acceptor"/>
    <property type="evidence" value="ECO:0007669"/>
    <property type="project" value="UniProtKB-ARBA"/>
</dbReference>
<proteinExistence type="predicted"/>
<dbReference type="GO" id="GO:0051287">
    <property type="term" value="F:NAD binding"/>
    <property type="evidence" value="ECO:0007669"/>
    <property type="project" value="InterPro"/>
</dbReference>
<gene>
    <name evidence="4" type="ORF">ICN82_13200</name>
</gene>
<dbReference type="Proteomes" id="UP000609121">
    <property type="component" value="Unassembled WGS sequence"/>
</dbReference>
<evidence type="ECO:0000256" key="2">
    <source>
        <dbReference type="ARBA" id="ARBA00023027"/>
    </source>
</evidence>
<dbReference type="InterPro" id="IPR006140">
    <property type="entry name" value="D-isomer_DH_NAD-bd"/>
</dbReference>
<evidence type="ECO:0000256" key="1">
    <source>
        <dbReference type="ARBA" id="ARBA00023002"/>
    </source>
</evidence>
<accession>A0A8J6YX05</accession>
<evidence type="ECO:0000313" key="5">
    <source>
        <dbReference type="Proteomes" id="UP000609121"/>
    </source>
</evidence>